<gene>
    <name evidence="1" type="ORF">C8Q71DRAFT_732705</name>
</gene>
<evidence type="ECO:0000313" key="2">
    <source>
        <dbReference type="Proteomes" id="UP000814176"/>
    </source>
</evidence>
<dbReference type="RefSeq" id="XP_047783447.1">
    <property type="nucleotide sequence ID" value="XM_047922275.1"/>
</dbReference>
<reference evidence="1 2" key="1">
    <citation type="journal article" date="2021" name="Environ. Microbiol.">
        <title>Gene family expansions and transcriptome signatures uncover fungal adaptations to wood decay.</title>
        <authorList>
            <person name="Hage H."/>
            <person name="Miyauchi S."/>
            <person name="Viragh M."/>
            <person name="Drula E."/>
            <person name="Min B."/>
            <person name="Chaduli D."/>
            <person name="Navarro D."/>
            <person name="Favel A."/>
            <person name="Norest M."/>
            <person name="Lesage-Meessen L."/>
            <person name="Balint B."/>
            <person name="Merenyi Z."/>
            <person name="de Eugenio L."/>
            <person name="Morin E."/>
            <person name="Martinez A.T."/>
            <person name="Baldrian P."/>
            <person name="Stursova M."/>
            <person name="Martinez M.J."/>
            <person name="Novotny C."/>
            <person name="Magnuson J.K."/>
            <person name="Spatafora J.W."/>
            <person name="Maurice S."/>
            <person name="Pangilinan J."/>
            <person name="Andreopoulos W."/>
            <person name="LaButti K."/>
            <person name="Hundley H."/>
            <person name="Na H."/>
            <person name="Kuo A."/>
            <person name="Barry K."/>
            <person name="Lipzen A."/>
            <person name="Henrissat B."/>
            <person name="Riley R."/>
            <person name="Ahrendt S."/>
            <person name="Nagy L.G."/>
            <person name="Grigoriev I.V."/>
            <person name="Martin F."/>
            <person name="Rosso M.N."/>
        </authorList>
    </citation>
    <scope>NUCLEOTIDE SEQUENCE [LARGE SCALE GENOMIC DNA]</scope>
    <source>
        <strain evidence="1 2">CIRM-BRFM 1785</strain>
    </source>
</reference>
<dbReference type="Proteomes" id="UP000814176">
    <property type="component" value="Unassembled WGS sequence"/>
</dbReference>
<name>A0ABQ8KTL3_9APHY</name>
<keyword evidence="2" id="KW-1185">Reference proteome</keyword>
<protein>
    <submittedName>
        <fullName evidence="1">Uncharacterized protein</fullName>
    </submittedName>
</protein>
<evidence type="ECO:0000313" key="1">
    <source>
        <dbReference type="EMBL" id="KAH9842400.1"/>
    </source>
</evidence>
<sequence>MLTDVLRWGAGVVAGEGRDSMEVGEWEDEGREVGWMAGAGLGETMLERVGVTGERLTGGADTGGEACVRVDGGCGCSCASVGGWGVGSEPGSARLVSGEPVTAAVTAGHEDPPWKAKYELSRMLALAWPLSTPDDRLRRGAKFERVSRSSGMLRPASVWCRICESVAGPRGVVGVNSGVSWGGGSELRSTERSVARRVKGVDTLGLESVR</sequence>
<proteinExistence type="predicted"/>
<accession>A0ABQ8KTL3</accession>
<comment type="caution">
    <text evidence="1">The sequence shown here is derived from an EMBL/GenBank/DDBJ whole genome shotgun (WGS) entry which is preliminary data.</text>
</comment>
<organism evidence="1 2">
    <name type="scientific">Rhodofomes roseus</name>
    <dbReference type="NCBI Taxonomy" id="34475"/>
    <lineage>
        <taxon>Eukaryota</taxon>
        <taxon>Fungi</taxon>
        <taxon>Dikarya</taxon>
        <taxon>Basidiomycota</taxon>
        <taxon>Agaricomycotina</taxon>
        <taxon>Agaricomycetes</taxon>
        <taxon>Polyporales</taxon>
        <taxon>Rhodofomes</taxon>
    </lineage>
</organism>
<dbReference type="EMBL" id="JADCUA010000002">
    <property type="protein sequence ID" value="KAH9842400.1"/>
    <property type="molecule type" value="Genomic_DNA"/>
</dbReference>
<dbReference type="GeneID" id="72003007"/>